<evidence type="ECO:0000256" key="1">
    <source>
        <dbReference type="SAM" id="MobiDB-lite"/>
    </source>
</evidence>
<dbReference type="AlphaFoldDB" id="A0AAV7TZQ3"/>
<gene>
    <name evidence="2" type="ORF">NDU88_006897</name>
</gene>
<feature type="compositionally biased region" description="Polar residues" evidence="1">
    <location>
        <begin position="48"/>
        <end position="60"/>
    </location>
</feature>
<evidence type="ECO:0000313" key="3">
    <source>
        <dbReference type="Proteomes" id="UP001066276"/>
    </source>
</evidence>
<name>A0AAV7TZQ3_PLEWA</name>
<dbReference type="Proteomes" id="UP001066276">
    <property type="component" value="Chromosome 3_2"/>
</dbReference>
<feature type="compositionally biased region" description="Basic residues" evidence="1">
    <location>
        <begin position="112"/>
        <end position="121"/>
    </location>
</feature>
<reference evidence="2" key="1">
    <citation type="journal article" date="2022" name="bioRxiv">
        <title>Sequencing and chromosome-scale assembly of the giantPleurodeles waltlgenome.</title>
        <authorList>
            <person name="Brown T."/>
            <person name="Elewa A."/>
            <person name="Iarovenko S."/>
            <person name="Subramanian E."/>
            <person name="Araus A.J."/>
            <person name="Petzold A."/>
            <person name="Susuki M."/>
            <person name="Suzuki K.-i.T."/>
            <person name="Hayashi T."/>
            <person name="Toyoda A."/>
            <person name="Oliveira C."/>
            <person name="Osipova E."/>
            <person name="Leigh N.D."/>
            <person name="Simon A."/>
            <person name="Yun M.H."/>
        </authorList>
    </citation>
    <scope>NUCLEOTIDE SEQUENCE</scope>
    <source>
        <strain evidence="2">20211129_DDA</strain>
        <tissue evidence="2">Liver</tissue>
    </source>
</reference>
<accession>A0AAV7TZQ3</accession>
<proteinExistence type="predicted"/>
<feature type="region of interest" description="Disordered" evidence="1">
    <location>
        <begin position="44"/>
        <end position="159"/>
    </location>
</feature>
<sequence>MEACATAGSRHTASVPQLPSPGAPKAKLRQSAALLTAPCLAHPATGQRRISSSAAQSGNTRAGDCGPTRPPIGHPACPKANRRPQRPRLKKQPAPALKGPRNQQHTGQPTRPLHHPGRAALRRPECAGKVTDATGKKNRRGTAVRTDRQTGLPRTPQVNNCAEATLHLLRSGAS</sequence>
<keyword evidence="3" id="KW-1185">Reference proteome</keyword>
<evidence type="ECO:0000313" key="2">
    <source>
        <dbReference type="EMBL" id="KAJ1181695.1"/>
    </source>
</evidence>
<organism evidence="2 3">
    <name type="scientific">Pleurodeles waltl</name>
    <name type="common">Iberian ribbed newt</name>
    <dbReference type="NCBI Taxonomy" id="8319"/>
    <lineage>
        <taxon>Eukaryota</taxon>
        <taxon>Metazoa</taxon>
        <taxon>Chordata</taxon>
        <taxon>Craniata</taxon>
        <taxon>Vertebrata</taxon>
        <taxon>Euteleostomi</taxon>
        <taxon>Amphibia</taxon>
        <taxon>Batrachia</taxon>
        <taxon>Caudata</taxon>
        <taxon>Salamandroidea</taxon>
        <taxon>Salamandridae</taxon>
        <taxon>Pleurodelinae</taxon>
        <taxon>Pleurodeles</taxon>
    </lineage>
</organism>
<dbReference type="EMBL" id="JANPWB010000006">
    <property type="protein sequence ID" value="KAJ1181695.1"/>
    <property type="molecule type" value="Genomic_DNA"/>
</dbReference>
<feature type="compositionally biased region" description="Basic residues" evidence="1">
    <location>
        <begin position="80"/>
        <end position="91"/>
    </location>
</feature>
<protein>
    <submittedName>
        <fullName evidence="2">Uncharacterized protein</fullName>
    </submittedName>
</protein>
<comment type="caution">
    <text evidence="2">The sequence shown here is derived from an EMBL/GenBank/DDBJ whole genome shotgun (WGS) entry which is preliminary data.</text>
</comment>
<feature type="region of interest" description="Disordered" evidence="1">
    <location>
        <begin position="1"/>
        <end position="29"/>
    </location>
</feature>